<organism evidence="4 5">
    <name type="scientific">Amanita thiersii Skay4041</name>
    <dbReference type="NCBI Taxonomy" id="703135"/>
    <lineage>
        <taxon>Eukaryota</taxon>
        <taxon>Fungi</taxon>
        <taxon>Dikarya</taxon>
        <taxon>Basidiomycota</taxon>
        <taxon>Agaricomycotina</taxon>
        <taxon>Agaricomycetes</taxon>
        <taxon>Agaricomycetidae</taxon>
        <taxon>Agaricales</taxon>
        <taxon>Pluteineae</taxon>
        <taxon>Amanitaceae</taxon>
        <taxon>Amanita</taxon>
    </lineage>
</organism>
<keyword evidence="2" id="KW-0472">Membrane</keyword>
<sequence>MDAIGWSVALATAWAVASVPVVSAEKVCYTSFGQVVCKERLPLQARAAIWVTCLGVLVLIIGTILLVQRHRANRERDAIATIEASQMEGPMPTPFGSSFVQVNGPPPPVTYNVAPYGPRTAGVAPASAYTVNFTPRTPANFAAPGGGAAPTTARTPYASSQYPKTAELTPFVSRSYRSPGPGLPQSPRPHTPYVQEKHANNNNNNNNNNGSKLTSTPRDKNTRFVIPDLRSREVQRDWSERLEALRTAPTKRNFESVPSPTKPTQAKSATVVGTFPKLKPLFAGTGRSKDIF</sequence>
<feature type="compositionally biased region" description="Pro residues" evidence="1">
    <location>
        <begin position="181"/>
        <end position="190"/>
    </location>
</feature>
<dbReference type="Proteomes" id="UP000242287">
    <property type="component" value="Unassembled WGS sequence"/>
</dbReference>
<feature type="compositionally biased region" description="Polar residues" evidence="1">
    <location>
        <begin position="256"/>
        <end position="268"/>
    </location>
</feature>
<evidence type="ECO:0000313" key="4">
    <source>
        <dbReference type="EMBL" id="PFH49543.1"/>
    </source>
</evidence>
<evidence type="ECO:0000256" key="2">
    <source>
        <dbReference type="SAM" id="Phobius"/>
    </source>
</evidence>
<keyword evidence="2" id="KW-0812">Transmembrane</keyword>
<feature type="compositionally biased region" description="Low complexity" evidence="1">
    <location>
        <begin position="143"/>
        <end position="158"/>
    </location>
</feature>
<dbReference type="EMBL" id="KZ302026">
    <property type="protein sequence ID" value="PFH49543.1"/>
    <property type="molecule type" value="Genomic_DNA"/>
</dbReference>
<proteinExistence type="predicted"/>
<evidence type="ECO:0008006" key="6">
    <source>
        <dbReference type="Google" id="ProtNLM"/>
    </source>
</evidence>
<evidence type="ECO:0000313" key="5">
    <source>
        <dbReference type="Proteomes" id="UP000242287"/>
    </source>
</evidence>
<evidence type="ECO:0000256" key="1">
    <source>
        <dbReference type="SAM" id="MobiDB-lite"/>
    </source>
</evidence>
<evidence type="ECO:0000256" key="3">
    <source>
        <dbReference type="SAM" id="SignalP"/>
    </source>
</evidence>
<keyword evidence="2" id="KW-1133">Transmembrane helix</keyword>
<protein>
    <recommendedName>
        <fullName evidence="6">Transmembrane protein</fullName>
    </recommendedName>
</protein>
<keyword evidence="3" id="KW-0732">Signal</keyword>
<feature type="signal peptide" evidence="3">
    <location>
        <begin position="1"/>
        <end position="24"/>
    </location>
</feature>
<gene>
    <name evidence="4" type="ORF">AMATHDRAFT_63008</name>
</gene>
<reference evidence="4 5" key="1">
    <citation type="submission" date="2014-02" db="EMBL/GenBank/DDBJ databases">
        <title>Transposable element dynamics among asymbiotic and ectomycorrhizal Amanita fungi.</title>
        <authorList>
            <consortium name="DOE Joint Genome Institute"/>
            <person name="Hess J."/>
            <person name="Skrede I."/>
            <person name="Wolfe B."/>
            <person name="LaButti K."/>
            <person name="Ohm R.A."/>
            <person name="Grigoriev I.V."/>
            <person name="Pringle A."/>
        </authorList>
    </citation>
    <scope>NUCLEOTIDE SEQUENCE [LARGE SCALE GENOMIC DNA]</scope>
    <source>
        <strain evidence="4 5">SKay4041</strain>
    </source>
</reference>
<feature type="compositionally biased region" description="Low complexity" evidence="1">
    <location>
        <begin position="200"/>
        <end position="209"/>
    </location>
</feature>
<name>A0A2A9NPD5_9AGAR</name>
<feature type="region of interest" description="Disordered" evidence="1">
    <location>
        <begin position="249"/>
        <end position="268"/>
    </location>
</feature>
<dbReference type="AlphaFoldDB" id="A0A2A9NPD5"/>
<feature type="region of interest" description="Disordered" evidence="1">
    <location>
        <begin position="143"/>
        <end position="228"/>
    </location>
</feature>
<accession>A0A2A9NPD5</accession>
<keyword evidence="5" id="KW-1185">Reference proteome</keyword>
<feature type="transmembrane region" description="Helical" evidence="2">
    <location>
        <begin position="48"/>
        <end position="67"/>
    </location>
</feature>
<feature type="chain" id="PRO_5012043962" description="Transmembrane protein" evidence="3">
    <location>
        <begin position="25"/>
        <end position="292"/>
    </location>
</feature>
<dbReference type="OrthoDB" id="3022488at2759"/>